<dbReference type="Pfam" id="PF18701">
    <property type="entry name" value="DUF5641"/>
    <property type="match status" value="1"/>
</dbReference>
<dbReference type="Pfam" id="PF06677">
    <property type="entry name" value="Auto_anti-p27"/>
    <property type="match status" value="1"/>
</dbReference>
<gene>
    <name evidence="2" type="ORF">M514_11478</name>
</gene>
<reference evidence="2" key="1">
    <citation type="journal article" date="2014" name="Nat. Genet.">
        <title>Genome and transcriptome of the porcine whipworm Trichuris suis.</title>
        <authorList>
            <person name="Jex A.R."/>
            <person name="Nejsum P."/>
            <person name="Schwarz E.M."/>
            <person name="Hu L."/>
            <person name="Young N.D."/>
            <person name="Hall R.S."/>
            <person name="Korhonen P.K."/>
            <person name="Liao S."/>
            <person name="Thamsborg S."/>
            <person name="Xia J."/>
            <person name="Xu P."/>
            <person name="Wang S."/>
            <person name="Scheerlinck J.P."/>
            <person name="Hofmann A."/>
            <person name="Sternberg P.W."/>
            <person name="Wang J."/>
            <person name="Gasser R.B."/>
        </authorList>
    </citation>
    <scope>NUCLEOTIDE SEQUENCE [LARGE SCALE GENOMIC DNA]</scope>
    <source>
        <strain evidence="2">DCEP-RM93F</strain>
    </source>
</reference>
<dbReference type="InterPro" id="IPR036397">
    <property type="entry name" value="RNaseH_sf"/>
</dbReference>
<dbReference type="Proteomes" id="UP000030758">
    <property type="component" value="Unassembled WGS sequence"/>
</dbReference>
<sequence>MAERLLLGHRMLATCCNKCSCVLFEDQNGKEVCIRCDLIDDEMAQPTEPNAKVANVSTAGVLALANTGEHLRSHAPFQSDMQSESADESDLQQEVFTEARKVLASEIRLALVEFKKGRQSVSSRAGEQLSWSRRSSFSTAYNTCNETETKGQRNLRKLQQDGSIAVSFICSKARVAPLKYLTIPRLELQAALISPRLGTTLQQRFRITTSSIYYWTDSLTVLHWLSSTGSRYNAFVANRIAEIVDSTDASQWHYVRTRDNPADDCSRGLSPSKLLMHNRWFNGPPFLYQGEDHWPRPPQRSVNEAETEELQTKWAGHVHFTQGPLNDAIHRSHDLKRVRQVMAYIIRFINNCRPDRRERQTSPLSITELDRAFIVCLTLAQHEYYGEEISCMLSGKSLKAHSKLLPLSPFIDKDGLMRVQGRIDRAELPYDARHPIILRPKNPLTNMIINAVHETIQHGSVELTLCELRQRYLVLKARQAVKSVIRICTFCKRWSSKPSAPFMAPLPAARLQAFEPPFSCVGIDCFGPIIVRVRRFHEKRYGCLFTCMSTRAVHLEVSFSLDTDSFLMAFRRFVNRRGTPAIIYSDNGKNFVAAERELWTCMESWNQSKMSDVLSQQRIKWNFNPPAAPHFGGAWERLVRSAKTALCKILSGPPATDEVLSTVLVEVESLLNSRPLTHISVDPRDPEPLTPNHFLLGRPYPHIPPDVITNAEVSSRRKWRHAQAIVEGFWKRSLKEYVPCLIERRKWLRPARNLSVGDIVIVVDPQCPRGHWPLGRVIECKPGHDGVVRVAKVKTKHGIYVRPVTKLCLIETQETNVSEQSS</sequence>
<evidence type="ECO:0000313" key="2">
    <source>
        <dbReference type="EMBL" id="KFD60758.1"/>
    </source>
</evidence>
<dbReference type="PANTHER" id="PTHR47331:SF1">
    <property type="entry name" value="GAG-LIKE PROTEIN"/>
    <property type="match status" value="1"/>
</dbReference>
<dbReference type="EMBL" id="KL367650">
    <property type="protein sequence ID" value="KFD60758.1"/>
    <property type="molecule type" value="Genomic_DNA"/>
</dbReference>
<evidence type="ECO:0000259" key="1">
    <source>
        <dbReference type="PROSITE" id="PS50994"/>
    </source>
</evidence>
<dbReference type="Gene3D" id="3.30.420.10">
    <property type="entry name" value="Ribonuclease H-like superfamily/Ribonuclease H"/>
    <property type="match status" value="1"/>
</dbReference>
<dbReference type="InterPro" id="IPR001584">
    <property type="entry name" value="Integrase_cat-core"/>
</dbReference>
<dbReference type="GO" id="GO:0003676">
    <property type="term" value="F:nucleic acid binding"/>
    <property type="evidence" value="ECO:0007669"/>
    <property type="project" value="InterPro"/>
</dbReference>
<dbReference type="InterPro" id="IPR040676">
    <property type="entry name" value="DUF5641"/>
</dbReference>
<protein>
    <recommendedName>
        <fullName evidence="1">Integrase catalytic domain-containing protein</fullName>
    </recommendedName>
</protein>
<dbReference type="PROSITE" id="PS50994">
    <property type="entry name" value="INTEGRASE"/>
    <property type="match status" value="1"/>
</dbReference>
<organism evidence="2">
    <name type="scientific">Trichuris suis</name>
    <name type="common">pig whipworm</name>
    <dbReference type="NCBI Taxonomy" id="68888"/>
    <lineage>
        <taxon>Eukaryota</taxon>
        <taxon>Metazoa</taxon>
        <taxon>Ecdysozoa</taxon>
        <taxon>Nematoda</taxon>
        <taxon>Enoplea</taxon>
        <taxon>Dorylaimia</taxon>
        <taxon>Trichinellida</taxon>
        <taxon>Trichuridae</taxon>
        <taxon>Trichuris</taxon>
    </lineage>
</organism>
<dbReference type="SUPFAM" id="SSF53098">
    <property type="entry name" value="Ribonuclease H-like"/>
    <property type="match status" value="1"/>
</dbReference>
<dbReference type="InterPro" id="IPR008042">
    <property type="entry name" value="Retrotrans_Pao"/>
</dbReference>
<dbReference type="InterPro" id="IPR012337">
    <property type="entry name" value="RNaseH-like_sf"/>
</dbReference>
<name>A0A085MU62_9BILA</name>
<dbReference type="AlphaFoldDB" id="A0A085MU62"/>
<dbReference type="InterPro" id="IPR041588">
    <property type="entry name" value="Integrase_H2C2"/>
</dbReference>
<feature type="domain" description="Integrase catalytic" evidence="1">
    <location>
        <begin position="512"/>
        <end position="699"/>
    </location>
</feature>
<accession>A0A085MU62</accession>
<dbReference type="PANTHER" id="PTHR47331">
    <property type="entry name" value="PHD-TYPE DOMAIN-CONTAINING PROTEIN"/>
    <property type="match status" value="1"/>
</dbReference>
<dbReference type="GO" id="GO:0015074">
    <property type="term" value="P:DNA integration"/>
    <property type="evidence" value="ECO:0007669"/>
    <property type="project" value="InterPro"/>
</dbReference>
<dbReference type="Pfam" id="PF05380">
    <property type="entry name" value="Peptidase_A17"/>
    <property type="match status" value="1"/>
</dbReference>
<dbReference type="InterPro" id="IPR009563">
    <property type="entry name" value="SSSCA1"/>
</dbReference>
<proteinExistence type="predicted"/>
<dbReference type="Pfam" id="PF17921">
    <property type="entry name" value="Integrase_H2C2"/>
    <property type="match status" value="1"/>
</dbReference>